<keyword evidence="8" id="KW-1185">Reference proteome</keyword>
<dbReference type="PANTHER" id="PTHR34354">
    <property type="entry name" value="NADPH-DEPENDENT 7-CYANO-7-DEAZAGUANINE REDUCTASE"/>
    <property type="match status" value="1"/>
</dbReference>
<organism evidence="7 8">
    <name type="scientific">Terasakiispira papahanaumokuakeensis</name>
    <dbReference type="NCBI Taxonomy" id="197479"/>
    <lineage>
        <taxon>Bacteria</taxon>
        <taxon>Pseudomonadati</taxon>
        <taxon>Pseudomonadota</taxon>
        <taxon>Gammaproteobacteria</taxon>
        <taxon>Oceanospirillales</taxon>
        <taxon>Terasakiispira</taxon>
    </lineage>
</organism>
<dbReference type="NCBIfam" id="TIGR03138">
    <property type="entry name" value="QueF"/>
    <property type="match status" value="1"/>
</dbReference>
<evidence type="ECO:0000313" key="8">
    <source>
        <dbReference type="Proteomes" id="UP000094291"/>
    </source>
</evidence>
<dbReference type="STRING" id="197479.BFW38_05415"/>
<dbReference type="GO" id="GO:0033739">
    <property type="term" value="F:preQ1 synthase activity"/>
    <property type="evidence" value="ECO:0007669"/>
    <property type="project" value="UniProtKB-UniRule"/>
</dbReference>
<dbReference type="EMBL" id="MDTQ01000001">
    <property type="protein sequence ID" value="ODC03069.1"/>
    <property type="molecule type" value="Genomic_DNA"/>
</dbReference>
<evidence type="ECO:0000256" key="2">
    <source>
        <dbReference type="ARBA" id="ARBA00022785"/>
    </source>
</evidence>
<keyword evidence="2 5" id="KW-0671">Queuosine biosynthesis</keyword>
<comment type="catalytic activity">
    <reaction evidence="5">
        <text>7-aminomethyl-7-carbaguanine + 2 NADP(+) = 7-cyano-7-carbaguanine + 2 NADPH + 3 H(+)</text>
        <dbReference type="Rhea" id="RHEA:13409"/>
        <dbReference type="ChEBI" id="CHEBI:15378"/>
        <dbReference type="ChEBI" id="CHEBI:45075"/>
        <dbReference type="ChEBI" id="CHEBI:57783"/>
        <dbReference type="ChEBI" id="CHEBI:58349"/>
        <dbReference type="ChEBI" id="CHEBI:58703"/>
        <dbReference type="EC" id="1.7.1.13"/>
    </reaction>
</comment>
<protein>
    <recommendedName>
        <fullName evidence="5">NADPH-dependent 7-cyano-7-deazaguanine reductase</fullName>
        <ecNumber evidence="5">1.7.1.13</ecNumber>
    </recommendedName>
    <alternativeName>
        <fullName evidence="5">7-cyano-7-carbaguanine reductase</fullName>
    </alternativeName>
    <alternativeName>
        <fullName evidence="5">NADPH-dependent nitrile oxidoreductase</fullName>
    </alternativeName>
    <alternativeName>
        <fullName evidence="5">PreQ(0) reductase</fullName>
    </alternativeName>
</protein>
<comment type="function">
    <text evidence="5">Catalyzes the NADPH-dependent reduction of 7-cyano-7-deazaguanine (preQ0) to 7-aminomethyl-7-deazaguanine (preQ1).</text>
</comment>
<evidence type="ECO:0000256" key="4">
    <source>
        <dbReference type="ARBA" id="ARBA00023002"/>
    </source>
</evidence>
<feature type="binding site" evidence="5">
    <location>
        <begin position="87"/>
        <end position="89"/>
    </location>
    <ligand>
        <name>substrate</name>
    </ligand>
</feature>
<dbReference type="PIRSF" id="PIRSF004750">
    <property type="entry name" value="Nitrile_oxidored_YqcD_prd"/>
    <property type="match status" value="1"/>
</dbReference>
<comment type="caution">
    <text evidence="7">The sequence shown here is derived from an EMBL/GenBank/DDBJ whole genome shotgun (WGS) entry which is preliminary data.</text>
</comment>
<dbReference type="HAMAP" id="MF_00817">
    <property type="entry name" value="QueF_type2"/>
    <property type="match status" value="1"/>
</dbReference>
<sequence length="278" mass="31604">MESFEQHLGAAPLGKTQGYVDQHDPSLLYPIPRQAQREPLGVVADQVLPFVGEDVWTAYEVSWLLPGGRPVVRVAEFRIPAQSPNIIESKSFKLYLNSLNQTRASQSQVQQWLETHLSDAAGAPVDVKLMHLDDWIERDIKRPIGHCLDELEVDCDDLAAPQPALLSASGDVVSERLYSHLLKSNCPVTGQPDWATVVVDYTGPKINPEGLLRYIVSYRRHNDFHEHCVEKMFLDLQERCHPEHLSVQARYTRRGGLDINPWRSTSDQRAPDWRDVRQ</sequence>
<comment type="pathway">
    <text evidence="5">tRNA modification; tRNA-queuosine biosynthesis.</text>
</comment>
<dbReference type="GO" id="GO:0008616">
    <property type="term" value="P:tRNA queuosine(34) biosynthetic process"/>
    <property type="evidence" value="ECO:0007669"/>
    <property type="project" value="UniProtKB-UniRule"/>
</dbReference>
<dbReference type="Pfam" id="PF14819">
    <property type="entry name" value="QueF_N"/>
    <property type="match status" value="1"/>
</dbReference>
<dbReference type="Proteomes" id="UP000094291">
    <property type="component" value="Unassembled WGS sequence"/>
</dbReference>
<dbReference type="Pfam" id="PF14489">
    <property type="entry name" value="QueF"/>
    <property type="match status" value="1"/>
</dbReference>
<dbReference type="InterPro" id="IPR016428">
    <property type="entry name" value="QueF_type2"/>
</dbReference>
<feature type="binding site" evidence="5">
    <location>
        <begin position="225"/>
        <end position="226"/>
    </location>
    <ligand>
        <name>substrate</name>
    </ligand>
</feature>
<dbReference type="EC" id="1.7.1.13" evidence="5"/>
<dbReference type="OrthoDB" id="9789995at2"/>
<dbReference type="InterPro" id="IPR050084">
    <property type="entry name" value="NADPH_dep_7-cyano-7-deazaG_red"/>
</dbReference>
<name>A0A1E2V7S8_9GAMM</name>
<dbReference type="PANTHER" id="PTHR34354:SF1">
    <property type="entry name" value="NADPH-DEPENDENT 7-CYANO-7-DEAZAGUANINE REDUCTASE"/>
    <property type="match status" value="1"/>
</dbReference>
<evidence type="ECO:0000256" key="1">
    <source>
        <dbReference type="ARBA" id="ARBA00022490"/>
    </source>
</evidence>
<accession>A0A1E2V7S8</accession>
<evidence type="ECO:0000256" key="5">
    <source>
        <dbReference type="HAMAP-Rule" id="MF_00817"/>
    </source>
</evidence>
<dbReference type="Gene3D" id="3.30.1130.10">
    <property type="match status" value="2"/>
</dbReference>
<dbReference type="InterPro" id="IPR029139">
    <property type="entry name" value="QueF_N"/>
</dbReference>
<dbReference type="UniPathway" id="UPA00392"/>
<dbReference type="AlphaFoldDB" id="A0A1E2V7S8"/>
<feature type="binding site" evidence="5">
    <location>
        <begin position="254"/>
        <end position="255"/>
    </location>
    <ligand>
        <name>NADPH</name>
        <dbReference type="ChEBI" id="CHEBI:57783"/>
    </ligand>
</feature>
<keyword evidence="4 5" id="KW-0560">Oxidoreductase</keyword>
<reference evidence="7 8" key="1">
    <citation type="submission" date="2016-08" db="EMBL/GenBank/DDBJ databases">
        <authorList>
            <person name="Seilhamer J.J."/>
        </authorList>
    </citation>
    <scope>NUCLEOTIDE SEQUENCE [LARGE SCALE GENOMIC DNA]</scope>
    <source>
        <strain evidence="7 8">PH27A</strain>
    </source>
</reference>
<feature type="binding site" evidence="5">
    <location>
        <begin position="89"/>
        <end position="90"/>
    </location>
    <ligand>
        <name>NADPH</name>
        <dbReference type="ChEBI" id="CHEBI:57783"/>
    </ligand>
</feature>
<comment type="similarity">
    <text evidence="5">Belongs to the GTP cyclohydrolase I family. QueF type 2 subfamily.</text>
</comment>
<feature type="active site" description="Thioimide intermediate" evidence="5">
    <location>
        <position position="186"/>
    </location>
</feature>
<feature type="active site" description="Proton donor" evidence="5">
    <location>
        <position position="193"/>
    </location>
</feature>
<feature type="domain" description="NADPH-dependent 7-cyano-7-deazaguanine reductase N-terminal" evidence="6">
    <location>
        <begin position="19"/>
        <end position="129"/>
    </location>
</feature>
<keyword evidence="3 5" id="KW-0521">NADP</keyword>
<proteinExistence type="inferred from homology"/>
<comment type="subunit">
    <text evidence="5">Homodimer.</text>
</comment>
<dbReference type="InterPro" id="IPR043133">
    <property type="entry name" value="GTP-CH-I_C/QueF"/>
</dbReference>
<evidence type="ECO:0000313" key="7">
    <source>
        <dbReference type="EMBL" id="ODC03069.1"/>
    </source>
</evidence>
<evidence type="ECO:0000256" key="3">
    <source>
        <dbReference type="ARBA" id="ARBA00022857"/>
    </source>
</evidence>
<dbReference type="SUPFAM" id="SSF55620">
    <property type="entry name" value="Tetrahydrobiopterin biosynthesis enzymes-like"/>
    <property type="match status" value="1"/>
</dbReference>
<gene>
    <name evidence="5" type="primary">queF</name>
    <name evidence="7" type="ORF">BFW38_05415</name>
</gene>
<dbReference type="InterPro" id="IPR029500">
    <property type="entry name" value="QueF"/>
</dbReference>
<dbReference type="GO" id="GO:0005737">
    <property type="term" value="C:cytoplasm"/>
    <property type="evidence" value="ECO:0007669"/>
    <property type="project" value="UniProtKB-SubCell"/>
</dbReference>
<keyword evidence="1 5" id="KW-0963">Cytoplasm</keyword>
<comment type="subcellular location">
    <subcellularLocation>
        <location evidence="5">Cytoplasm</location>
    </subcellularLocation>
</comment>
<evidence type="ECO:0000259" key="6">
    <source>
        <dbReference type="Pfam" id="PF14819"/>
    </source>
</evidence>